<proteinExistence type="predicted"/>
<name>A0A834X624_9FABA</name>
<feature type="transmembrane region" description="Helical" evidence="1">
    <location>
        <begin position="33"/>
        <end position="60"/>
    </location>
</feature>
<dbReference type="AlphaFoldDB" id="A0A834X624"/>
<keyword evidence="1" id="KW-0472">Membrane</keyword>
<sequence length="244" mass="26760">MPAELAAETLDVGATGLLHRKPRRRENREFPTIVNSLCFSVLYFSVCGLLFALVCVGWSLNKGLKIAMGIQHFAIEAKVLDLSLEQSGVAHGVKEKEQGNKSTFKRTLRIFLEEGGKRRVQWSQVQQGSSVQEIVVETDDMKRDVGVQTEKDEIVVLGDVRDVELAGKGQKGTNMGESAPCKGKAIMEVQEITNVTLRDPSSSGVIKCLEPETDSSLSEVEEGEFLDGASIISFFDNEEGLLIE</sequence>
<keyword evidence="1" id="KW-1133">Transmembrane helix</keyword>
<keyword evidence="3" id="KW-1185">Reference proteome</keyword>
<organism evidence="2 3">
    <name type="scientific">Senna tora</name>
    <dbReference type="NCBI Taxonomy" id="362788"/>
    <lineage>
        <taxon>Eukaryota</taxon>
        <taxon>Viridiplantae</taxon>
        <taxon>Streptophyta</taxon>
        <taxon>Embryophyta</taxon>
        <taxon>Tracheophyta</taxon>
        <taxon>Spermatophyta</taxon>
        <taxon>Magnoliopsida</taxon>
        <taxon>eudicotyledons</taxon>
        <taxon>Gunneridae</taxon>
        <taxon>Pentapetalae</taxon>
        <taxon>rosids</taxon>
        <taxon>fabids</taxon>
        <taxon>Fabales</taxon>
        <taxon>Fabaceae</taxon>
        <taxon>Caesalpinioideae</taxon>
        <taxon>Cassia clade</taxon>
        <taxon>Senna</taxon>
    </lineage>
</organism>
<evidence type="ECO:0000313" key="2">
    <source>
        <dbReference type="EMBL" id="KAF7838908.1"/>
    </source>
</evidence>
<keyword evidence="1" id="KW-0812">Transmembrane</keyword>
<evidence type="ECO:0000313" key="3">
    <source>
        <dbReference type="Proteomes" id="UP000634136"/>
    </source>
</evidence>
<accession>A0A834X624</accession>
<reference evidence="2" key="1">
    <citation type="submission" date="2020-09" db="EMBL/GenBank/DDBJ databases">
        <title>Genome-Enabled Discovery of Anthraquinone Biosynthesis in Senna tora.</title>
        <authorList>
            <person name="Kang S.-H."/>
            <person name="Pandey R.P."/>
            <person name="Lee C.-M."/>
            <person name="Sim J.-S."/>
            <person name="Jeong J.-T."/>
            <person name="Choi B.-S."/>
            <person name="Jung M."/>
            <person name="Ginzburg D."/>
            <person name="Zhao K."/>
            <person name="Won S.Y."/>
            <person name="Oh T.-J."/>
            <person name="Yu Y."/>
            <person name="Kim N.-H."/>
            <person name="Lee O.R."/>
            <person name="Lee T.-H."/>
            <person name="Bashyal P."/>
            <person name="Kim T.-S."/>
            <person name="Lee W.-H."/>
            <person name="Kawkins C."/>
            <person name="Kim C.-K."/>
            <person name="Kim J.S."/>
            <person name="Ahn B.O."/>
            <person name="Rhee S.Y."/>
            <person name="Sohng J.K."/>
        </authorList>
    </citation>
    <scope>NUCLEOTIDE SEQUENCE</scope>
    <source>
        <tissue evidence="2">Leaf</tissue>
    </source>
</reference>
<protein>
    <submittedName>
        <fullName evidence="2">Uncharacterized protein</fullName>
    </submittedName>
</protein>
<dbReference type="EMBL" id="JAAIUW010000003">
    <property type="protein sequence ID" value="KAF7838908.1"/>
    <property type="molecule type" value="Genomic_DNA"/>
</dbReference>
<gene>
    <name evidence="2" type="ORF">G2W53_007390</name>
</gene>
<comment type="caution">
    <text evidence="2">The sequence shown here is derived from an EMBL/GenBank/DDBJ whole genome shotgun (WGS) entry which is preliminary data.</text>
</comment>
<evidence type="ECO:0000256" key="1">
    <source>
        <dbReference type="SAM" id="Phobius"/>
    </source>
</evidence>
<dbReference type="Proteomes" id="UP000634136">
    <property type="component" value="Unassembled WGS sequence"/>
</dbReference>